<comment type="caution">
    <text evidence="9">The sequence shown here is derived from an EMBL/GenBank/DDBJ whole genome shotgun (WGS) entry which is preliminary data.</text>
</comment>
<dbReference type="EMBL" id="JBBBZM010000065">
    <property type="protein sequence ID" value="KAL0635671.1"/>
    <property type="molecule type" value="Genomic_DNA"/>
</dbReference>
<keyword evidence="2" id="KW-0690">Ribosome biogenesis</keyword>
<dbReference type="Pfam" id="PF04900">
    <property type="entry name" value="Fcf1"/>
    <property type="match status" value="1"/>
</dbReference>
<feature type="region of interest" description="Disordered" evidence="7">
    <location>
        <begin position="166"/>
        <end position="322"/>
    </location>
</feature>
<keyword evidence="4" id="KW-0539">Nucleus</keyword>
<comment type="similarity">
    <text evidence="6">Belongs to the UTP23/FCF1 family. UTP23 subfamily.</text>
</comment>
<dbReference type="SUPFAM" id="SSF88723">
    <property type="entry name" value="PIN domain-like"/>
    <property type="match status" value="1"/>
</dbReference>
<dbReference type="CDD" id="cd09865">
    <property type="entry name" value="PIN_ScUtp23p-like"/>
    <property type="match status" value="1"/>
</dbReference>
<evidence type="ECO:0000256" key="3">
    <source>
        <dbReference type="ARBA" id="ARBA00022552"/>
    </source>
</evidence>
<protein>
    <recommendedName>
        <fullName evidence="8">UTP23 sensor motif region domain-containing protein</fullName>
    </recommendedName>
</protein>
<accession>A0ABR3GIG4</accession>
<dbReference type="Gene3D" id="3.40.50.1010">
    <property type="entry name" value="5'-nuclease"/>
    <property type="match status" value="1"/>
</dbReference>
<organism evidence="9 10">
    <name type="scientific">Discina gigas</name>
    <dbReference type="NCBI Taxonomy" id="1032678"/>
    <lineage>
        <taxon>Eukaryota</taxon>
        <taxon>Fungi</taxon>
        <taxon>Dikarya</taxon>
        <taxon>Ascomycota</taxon>
        <taxon>Pezizomycotina</taxon>
        <taxon>Pezizomycetes</taxon>
        <taxon>Pezizales</taxon>
        <taxon>Discinaceae</taxon>
        <taxon>Discina</taxon>
    </lineage>
</organism>
<dbReference type="InterPro" id="IPR057776">
    <property type="entry name" value="UTP23_sensor"/>
</dbReference>
<dbReference type="InterPro" id="IPR029060">
    <property type="entry name" value="PIN-like_dom_sf"/>
</dbReference>
<reference evidence="9 10" key="1">
    <citation type="submission" date="2024-02" db="EMBL/GenBank/DDBJ databases">
        <title>Discinaceae phylogenomics.</title>
        <authorList>
            <person name="Dirks A.C."/>
            <person name="James T.Y."/>
        </authorList>
    </citation>
    <scope>NUCLEOTIDE SEQUENCE [LARGE SCALE GENOMIC DNA]</scope>
    <source>
        <strain evidence="9 10">ACD0624</strain>
    </source>
</reference>
<dbReference type="PANTHER" id="PTHR12416">
    <property type="entry name" value="RRNA-PROCESSING PROTEIN UTP23 HOMOLOG"/>
    <property type="match status" value="1"/>
</dbReference>
<feature type="compositionally biased region" description="Basic and acidic residues" evidence="7">
    <location>
        <begin position="228"/>
        <end position="244"/>
    </location>
</feature>
<evidence type="ECO:0000256" key="6">
    <source>
        <dbReference type="ARBA" id="ARBA00038503"/>
    </source>
</evidence>
<dbReference type="Proteomes" id="UP001447188">
    <property type="component" value="Unassembled WGS sequence"/>
</dbReference>
<feature type="compositionally biased region" description="Low complexity" evidence="7">
    <location>
        <begin position="259"/>
        <end position="269"/>
    </location>
</feature>
<sequence length="322" mass="35419">MRGKRSKAYRKLMSQYNMTFGFREPYQVLVDAEIIKDATKCKIDLAGGLQRTLHGAVKPMITQCSIRHLYLLSPSEHPHKDVAINLAKTFERRRCNHHELPDPLSEKECMESVVVHNGENKHRYCVATQAPDIRRDLRAVPGVPLVYINRSVMIMEPMAPISAMKREREERGKFVVGIKDTRPKPVKRKREEGGEGREGGEAEEKKKKKRKGPKGPNPLSVKKRKKPEKPEASPEGEGVKHQEEVGVGAGRSKTKAEGDGQAQAQAQAEGDGEVRAKKAKRKRRRVGKSSSGDGGDGAAGDGLTPTIPPQTGGDGSEATVSP</sequence>
<evidence type="ECO:0000256" key="4">
    <source>
        <dbReference type="ARBA" id="ARBA00023242"/>
    </source>
</evidence>
<evidence type="ECO:0000256" key="7">
    <source>
        <dbReference type="SAM" id="MobiDB-lite"/>
    </source>
</evidence>
<feature type="compositionally biased region" description="Basic residues" evidence="7">
    <location>
        <begin position="277"/>
        <end position="287"/>
    </location>
</feature>
<name>A0ABR3GIG4_9PEZI</name>
<proteinExistence type="inferred from homology"/>
<evidence type="ECO:0000256" key="5">
    <source>
        <dbReference type="ARBA" id="ARBA00037300"/>
    </source>
</evidence>
<feature type="compositionally biased region" description="Basic and acidic residues" evidence="7">
    <location>
        <begin position="166"/>
        <end position="205"/>
    </location>
</feature>
<evidence type="ECO:0000313" key="9">
    <source>
        <dbReference type="EMBL" id="KAL0635671.1"/>
    </source>
</evidence>
<keyword evidence="3" id="KW-0698">rRNA processing</keyword>
<evidence type="ECO:0000256" key="1">
    <source>
        <dbReference type="ARBA" id="ARBA00004604"/>
    </source>
</evidence>
<comment type="subcellular location">
    <subcellularLocation>
        <location evidence="1">Nucleus</location>
        <location evidence="1">Nucleolus</location>
    </subcellularLocation>
</comment>
<feature type="domain" description="UTP23 sensor motif region" evidence="8">
    <location>
        <begin position="207"/>
        <end position="226"/>
    </location>
</feature>
<keyword evidence="10" id="KW-1185">Reference proteome</keyword>
<evidence type="ECO:0000259" key="8">
    <source>
        <dbReference type="Pfam" id="PF24779"/>
    </source>
</evidence>
<evidence type="ECO:0000313" key="10">
    <source>
        <dbReference type="Proteomes" id="UP001447188"/>
    </source>
</evidence>
<dbReference type="Pfam" id="PF24779">
    <property type="entry name" value="UTP23_sensor"/>
    <property type="match status" value="1"/>
</dbReference>
<gene>
    <name evidence="9" type="ORF">Q9L58_005397</name>
</gene>
<evidence type="ECO:0000256" key="2">
    <source>
        <dbReference type="ARBA" id="ARBA00022517"/>
    </source>
</evidence>
<dbReference type="InterPro" id="IPR006984">
    <property type="entry name" value="Fcf1/UTP23"/>
</dbReference>
<comment type="function">
    <text evidence="5">Involved in rRNA-processing and ribosome biogenesis.</text>
</comment>